<reference evidence="2 3" key="1">
    <citation type="submission" date="2010-12" db="EMBL/GenBank/DDBJ databases">
        <title>The Genome Sequence of Clostridium symbiosum strain WAL-14163.</title>
        <authorList>
            <person name="Earl A."/>
            <person name="Ward D."/>
            <person name="Feldgarden M."/>
            <person name="Gevers D."/>
            <person name="Finegold S.M."/>
            <person name="Summanen P.H."/>
            <person name="Molitoris D.R."/>
            <person name="Vaisanen M.L."/>
            <person name="Daigneault M."/>
            <person name="Young S.K."/>
            <person name="Zeng Q."/>
            <person name="Gargeya S."/>
            <person name="Fitzgerald M."/>
            <person name="Haas B."/>
            <person name="Abouelleil A."/>
            <person name="Alvarado L."/>
            <person name="Arachchi H.M."/>
            <person name="Berlin A."/>
            <person name="Brown A."/>
            <person name="Chapman S.B."/>
            <person name="Chen Z."/>
            <person name="Dunbar C."/>
            <person name="Freedman E."/>
            <person name="Gearin G."/>
            <person name="Gellesch M."/>
            <person name="Goldberg J."/>
            <person name="Griggs A."/>
            <person name="Gujja S."/>
            <person name="Heilman E."/>
            <person name="Heiman D."/>
            <person name="Howarth C."/>
            <person name="Larson L."/>
            <person name="Lui A."/>
            <person name="MacDonald P.J.P."/>
            <person name="Mehta T."/>
            <person name="Montmayeur A."/>
            <person name="Murphy C."/>
            <person name="Neiman D."/>
            <person name="Pearson M."/>
            <person name="Priest M."/>
            <person name="Roberts A."/>
            <person name="Saif S."/>
            <person name="Shea T."/>
            <person name="Shenoy N."/>
            <person name="Sisk P."/>
            <person name="Stolte C."/>
            <person name="Sykes S."/>
            <person name="White J."/>
            <person name="Yandava C."/>
            <person name="Nusbaum C."/>
            <person name="Birren B."/>
        </authorList>
    </citation>
    <scope>NUCLEOTIDE SEQUENCE [LARGE SCALE GENOMIC DNA]</scope>
    <source>
        <strain evidence="2 3">WAL-14163</strain>
    </source>
</reference>
<feature type="non-terminal residue" evidence="2">
    <location>
        <position position="214"/>
    </location>
</feature>
<dbReference type="InterPro" id="IPR012337">
    <property type="entry name" value="RNaseH-like_sf"/>
</dbReference>
<accession>E7GUU0</accession>
<protein>
    <recommendedName>
        <fullName evidence="1">Transposase IS4-like domain-containing protein</fullName>
    </recommendedName>
</protein>
<dbReference type="AlphaFoldDB" id="E7GUU0"/>
<dbReference type="RefSeq" id="WP_003505585.1">
    <property type="nucleotide sequence ID" value="NZ_GL834346.1"/>
</dbReference>
<keyword evidence="3" id="KW-1185">Reference proteome</keyword>
<dbReference type="Proteomes" id="UP000002970">
    <property type="component" value="Unassembled WGS sequence"/>
</dbReference>
<gene>
    <name evidence="2" type="ORF">HMPREF9474_04686</name>
</gene>
<dbReference type="GO" id="GO:0003677">
    <property type="term" value="F:DNA binding"/>
    <property type="evidence" value="ECO:0007669"/>
    <property type="project" value="InterPro"/>
</dbReference>
<dbReference type="SUPFAM" id="SSF53098">
    <property type="entry name" value="Ribonuclease H-like"/>
    <property type="match status" value="1"/>
</dbReference>
<organism evidence="2 3">
    <name type="scientific">Clostridium symbiosum (strain WAL-14163)</name>
    <dbReference type="NCBI Taxonomy" id="742740"/>
    <lineage>
        <taxon>Bacteria</taxon>
        <taxon>Bacillati</taxon>
        <taxon>Bacillota</taxon>
        <taxon>Clostridia</taxon>
        <taxon>Lachnospirales</taxon>
        <taxon>Lachnospiraceae</taxon>
        <taxon>Otoolea</taxon>
    </lineage>
</organism>
<feature type="domain" description="Transposase IS4-like" evidence="1">
    <location>
        <begin position="108"/>
        <end position="213"/>
    </location>
</feature>
<evidence type="ECO:0000259" key="1">
    <source>
        <dbReference type="Pfam" id="PF01609"/>
    </source>
</evidence>
<name>E7GUU0_CLOS6</name>
<dbReference type="Pfam" id="PF01609">
    <property type="entry name" value="DDE_Tnp_1"/>
    <property type="match status" value="1"/>
</dbReference>
<dbReference type="GO" id="GO:0004803">
    <property type="term" value="F:transposase activity"/>
    <property type="evidence" value="ECO:0007669"/>
    <property type="project" value="InterPro"/>
</dbReference>
<comment type="caution">
    <text evidence="2">The sequence shown here is derived from an EMBL/GenBank/DDBJ whole genome shotgun (WGS) entry which is preliminary data.</text>
</comment>
<dbReference type="HOGENOM" id="CLU_049304_2_0_9"/>
<dbReference type="InterPro" id="IPR002559">
    <property type="entry name" value="Transposase_11"/>
</dbReference>
<proteinExistence type="predicted"/>
<evidence type="ECO:0000313" key="3">
    <source>
        <dbReference type="Proteomes" id="UP000002970"/>
    </source>
</evidence>
<dbReference type="GO" id="GO:0006313">
    <property type="term" value="P:DNA transposition"/>
    <property type="evidence" value="ECO:0007669"/>
    <property type="project" value="InterPro"/>
</dbReference>
<dbReference type="EMBL" id="ADLQ01000132">
    <property type="protein sequence ID" value="EGA91445.1"/>
    <property type="molecule type" value="Genomic_DNA"/>
</dbReference>
<evidence type="ECO:0000313" key="2">
    <source>
        <dbReference type="EMBL" id="EGA91445.1"/>
    </source>
</evidence>
<dbReference type="eggNOG" id="COG3385">
    <property type="taxonomic scope" value="Bacteria"/>
</dbReference>
<sequence length="214" mass="25008">MRFSEEVKAALWELIDEMSLNVSEFTVHPEKDFTRKKKWDFPTLMKFTISMESQSLKNELHKYFGYTTDCPSTASFNQRRAQIRAEAFQSLFASFTAKYSKNQNLFKGYRLIACDGSDINIAHNPDDKESYFTNGNARGFNQLHLNAMYDLLDKIYTDIIIQPGKIENEHKAFCDMVDRYTGIRNTLFLVDRGYESYNNLAHVQEKGAFYLFRC</sequence>